<dbReference type="Gene3D" id="3.40.50.300">
    <property type="entry name" value="P-loop containing nucleotide triphosphate hydrolases"/>
    <property type="match status" value="1"/>
</dbReference>
<keyword evidence="9" id="KW-0342">GTP-binding</keyword>
<dbReference type="OrthoDB" id="342024at2759"/>
<dbReference type="PROSITE" id="PS51722">
    <property type="entry name" value="G_TR_2"/>
    <property type="match status" value="1"/>
</dbReference>
<dbReference type="FunFam" id="2.40.30.10:FF:000070">
    <property type="entry name" value="Translation elongation factor EF-1 subunit"/>
    <property type="match status" value="1"/>
</dbReference>
<keyword evidence="8" id="KW-0648">Protein biosynthesis</keyword>
<accession>R8BWH5</accession>
<dbReference type="InterPro" id="IPR015033">
    <property type="entry name" value="HBS1-like_N"/>
</dbReference>
<comment type="catalytic activity">
    <reaction evidence="10">
        <text>GTP + H2O = GDP + phosphate + H(+)</text>
        <dbReference type="Rhea" id="RHEA:19669"/>
        <dbReference type="ChEBI" id="CHEBI:15377"/>
        <dbReference type="ChEBI" id="CHEBI:15378"/>
        <dbReference type="ChEBI" id="CHEBI:37565"/>
        <dbReference type="ChEBI" id="CHEBI:43474"/>
        <dbReference type="ChEBI" id="CHEBI:58189"/>
    </reaction>
    <physiologicalReaction direction="left-to-right" evidence="10">
        <dbReference type="Rhea" id="RHEA:19670"/>
    </physiologicalReaction>
</comment>
<dbReference type="FunFam" id="3.40.50.300:FF:000204">
    <property type="entry name" value="Translation elongation factor Tu"/>
    <property type="match status" value="1"/>
</dbReference>
<dbReference type="GO" id="GO:1990533">
    <property type="term" value="C:Dom34-Hbs1 complex"/>
    <property type="evidence" value="ECO:0007669"/>
    <property type="project" value="UniProtKB-ARBA"/>
</dbReference>
<feature type="compositionally biased region" description="Acidic residues" evidence="13">
    <location>
        <begin position="12"/>
        <end position="32"/>
    </location>
</feature>
<feature type="region of interest" description="Disordered" evidence="13">
    <location>
        <begin position="170"/>
        <end position="194"/>
    </location>
</feature>
<keyword evidence="15" id="KW-0251">Elongation factor</keyword>
<dbReference type="PRINTS" id="PR00315">
    <property type="entry name" value="ELONGATNFCT"/>
</dbReference>
<dbReference type="GO" id="GO:0006417">
    <property type="term" value="P:regulation of translation"/>
    <property type="evidence" value="ECO:0007669"/>
    <property type="project" value="UniProtKB-KW"/>
</dbReference>
<sequence>MSRHQAYRNYDYENDLDEFDGGAYSDEEQEISPEDKAQLAQGTQDVKAALGPQADKVTTQQIQEALWYYYFDVDKSVAYLINKFIDPAPPKPAKTKTPKPADRISSFHYHQTITPRPRPSFAAFFDDMPWLNIPRHRQTTFVAPQLPQGGLLGGSGGPPKMSKLQALAAARKKKGDDKKSEEKVKETEQKMKSLSVEETRLQKENRKPALGGLSKRRKIEGESSYVVDSPRDQFAVEKMLAPELQPPRELKSGPEEMIVDTEPPPEPAKPSAFAQALIGSASAAPKAQLQSFPPPYMAYNVALADVFAKPSPDDVVLAAQAQAGKKPPASVPKKKGGHDDVANEIKALKVDDTPLPKSKNLNVLNEYEKTKKKKTASFVVVGHVDAGKSTLMGRLLLDLNVVDQRTVDKYRKEAERIGKSSFALAWILDQRSEERSRGVTIDIATNKFETETTSFTILDAPGHRDFIPNMIAGAAQADFAILVVDASTGAFEAGLKGQTREHSLLIRSMGVSRIIVAVNKLDTVTWDKERFDEISQQVSGFLSATGFQAKNISFVPVSGLHGDNLVRRSTESAVSWYSGPTLIEELEASEPMTRALTKPLRMTISEVYRTALSPLTITGRIDAGSLQTGDALLVQPSGEKAYVKALEVDQETAEWAVAGQNVVIHLSNIDPIHVRVGDIICDPSKPIQTVDTFTMKALAFDILMPMQVDVHRGRLHSAGQIQELSAVLDKGTGAVTKKRPKIVKPASVARIVVKMNNKVPLEAGQRVVLRSNGETVAAGLLE</sequence>
<evidence type="ECO:0000256" key="2">
    <source>
        <dbReference type="ARBA" id="ARBA00007249"/>
    </source>
</evidence>
<dbReference type="GO" id="GO:0002184">
    <property type="term" value="P:cytoplasmic translational termination"/>
    <property type="evidence" value="ECO:0007669"/>
    <property type="project" value="UniProtKB-ARBA"/>
</dbReference>
<feature type="region of interest" description="Disordered" evidence="13">
    <location>
        <begin position="240"/>
        <end position="271"/>
    </location>
</feature>
<evidence type="ECO:0000256" key="10">
    <source>
        <dbReference type="ARBA" id="ARBA00049117"/>
    </source>
</evidence>
<keyword evidence="7" id="KW-0810">Translation regulation</keyword>
<evidence type="ECO:0000256" key="13">
    <source>
        <dbReference type="SAM" id="MobiDB-lite"/>
    </source>
</evidence>
<dbReference type="EMBL" id="KB932813">
    <property type="protein sequence ID" value="EOO03726.1"/>
    <property type="molecule type" value="Genomic_DNA"/>
</dbReference>
<evidence type="ECO:0000256" key="6">
    <source>
        <dbReference type="ARBA" id="ARBA00022801"/>
    </source>
</evidence>
<dbReference type="GO" id="GO:0003746">
    <property type="term" value="F:translation elongation factor activity"/>
    <property type="evidence" value="ECO:0007669"/>
    <property type="project" value="UniProtKB-KW"/>
</dbReference>
<dbReference type="RefSeq" id="XP_007911580.1">
    <property type="nucleotide sequence ID" value="XM_007913389.1"/>
</dbReference>
<dbReference type="InterPro" id="IPR009000">
    <property type="entry name" value="Transl_B-barrel_sf"/>
</dbReference>
<dbReference type="SUPFAM" id="SSF50447">
    <property type="entry name" value="Translation proteins"/>
    <property type="match status" value="1"/>
</dbReference>
<dbReference type="KEGG" id="tmn:UCRPA7_796"/>
<dbReference type="InterPro" id="IPR004161">
    <property type="entry name" value="EFTu-like_2"/>
</dbReference>
<feature type="compositionally biased region" description="Basic and acidic residues" evidence="13">
    <location>
        <begin position="174"/>
        <end position="194"/>
    </location>
</feature>
<comment type="subcellular location">
    <subcellularLocation>
        <location evidence="1">Cytoplasm</location>
    </subcellularLocation>
</comment>
<dbReference type="FunFam" id="2.40.30.10:FF:000020">
    <property type="entry name" value="Translation elongation factor EF-1"/>
    <property type="match status" value="1"/>
</dbReference>
<feature type="region of interest" description="Disordered" evidence="13">
    <location>
        <begin position="1"/>
        <end position="44"/>
    </location>
</feature>
<dbReference type="CDD" id="cd16267">
    <property type="entry name" value="HBS1-like_II"/>
    <property type="match status" value="1"/>
</dbReference>
<evidence type="ECO:0000313" key="15">
    <source>
        <dbReference type="EMBL" id="EOO03726.1"/>
    </source>
</evidence>
<dbReference type="InterPro" id="IPR009001">
    <property type="entry name" value="Transl_elong_EF1A/Init_IF2_C"/>
</dbReference>
<evidence type="ECO:0000256" key="4">
    <source>
        <dbReference type="ARBA" id="ARBA00022490"/>
    </source>
</evidence>
<evidence type="ECO:0000256" key="5">
    <source>
        <dbReference type="ARBA" id="ARBA00022741"/>
    </source>
</evidence>
<dbReference type="GeneID" id="19328765"/>
<evidence type="ECO:0000256" key="8">
    <source>
        <dbReference type="ARBA" id="ARBA00022917"/>
    </source>
</evidence>
<dbReference type="NCBIfam" id="TIGR00231">
    <property type="entry name" value="small_GTP"/>
    <property type="match status" value="1"/>
</dbReference>
<dbReference type="Gene3D" id="2.40.30.10">
    <property type="entry name" value="Translation factors"/>
    <property type="match status" value="2"/>
</dbReference>
<comment type="subunit">
    <text evidence="11">Component of the Dom34-Hbs1 complex, also named Pelota-HBS1L complex, composed of dom34 and hbs1.</text>
</comment>
<dbReference type="GO" id="GO:0005525">
    <property type="term" value="F:GTP binding"/>
    <property type="evidence" value="ECO:0007669"/>
    <property type="project" value="UniProtKB-KW"/>
</dbReference>
<dbReference type="GO" id="GO:0003924">
    <property type="term" value="F:GTPase activity"/>
    <property type="evidence" value="ECO:0007669"/>
    <property type="project" value="InterPro"/>
</dbReference>
<evidence type="ECO:0000259" key="14">
    <source>
        <dbReference type="PROSITE" id="PS51722"/>
    </source>
</evidence>
<dbReference type="InterPro" id="IPR031157">
    <property type="entry name" value="G_TR_CS"/>
</dbReference>
<feature type="domain" description="Tr-type G" evidence="14">
    <location>
        <begin position="373"/>
        <end position="596"/>
    </location>
</feature>
<evidence type="ECO:0000256" key="7">
    <source>
        <dbReference type="ARBA" id="ARBA00022845"/>
    </source>
</evidence>
<dbReference type="eggNOG" id="KOG0458">
    <property type="taxonomic scope" value="Eukaryota"/>
</dbReference>
<evidence type="ECO:0000256" key="9">
    <source>
        <dbReference type="ARBA" id="ARBA00023134"/>
    </source>
</evidence>
<dbReference type="InterPro" id="IPR027417">
    <property type="entry name" value="P-loop_NTPase"/>
</dbReference>
<dbReference type="Proteomes" id="UP000014074">
    <property type="component" value="Unassembled WGS sequence"/>
</dbReference>
<gene>
    <name evidence="15" type="ORF">UCRPA7_796</name>
</gene>
<keyword evidence="16" id="KW-1185">Reference proteome</keyword>
<dbReference type="Pfam" id="PF22594">
    <property type="entry name" value="GTP-eEF1A_C"/>
    <property type="match status" value="1"/>
</dbReference>
<dbReference type="PROSITE" id="PS00301">
    <property type="entry name" value="G_TR_1"/>
    <property type="match status" value="1"/>
</dbReference>
<dbReference type="Pfam" id="PF08938">
    <property type="entry name" value="HBS1_N"/>
    <property type="match status" value="1"/>
</dbReference>
<evidence type="ECO:0000313" key="16">
    <source>
        <dbReference type="Proteomes" id="UP000014074"/>
    </source>
</evidence>
<dbReference type="InterPro" id="IPR005225">
    <property type="entry name" value="Small_GTP-bd"/>
</dbReference>
<dbReference type="SUPFAM" id="SSF50465">
    <property type="entry name" value="EF-Tu/eEF-1alpha/eIF2-gamma C-terminal domain"/>
    <property type="match status" value="1"/>
</dbReference>
<dbReference type="InterPro" id="IPR050100">
    <property type="entry name" value="TRAFAC_GTPase_members"/>
</dbReference>
<evidence type="ECO:0000256" key="12">
    <source>
        <dbReference type="ARBA" id="ARBA00074866"/>
    </source>
</evidence>
<dbReference type="Pfam" id="PF03144">
    <property type="entry name" value="GTP_EFTU_D2"/>
    <property type="match status" value="1"/>
</dbReference>
<dbReference type="PANTHER" id="PTHR23115">
    <property type="entry name" value="TRANSLATION FACTOR"/>
    <property type="match status" value="1"/>
</dbReference>
<organism evidence="15 16">
    <name type="scientific">Phaeoacremonium minimum (strain UCR-PA7)</name>
    <name type="common">Esca disease fungus</name>
    <name type="synonym">Togninia minima</name>
    <dbReference type="NCBI Taxonomy" id="1286976"/>
    <lineage>
        <taxon>Eukaryota</taxon>
        <taxon>Fungi</taxon>
        <taxon>Dikarya</taxon>
        <taxon>Ascomycota</taxon>
        <taxon>Pezizomycotina</taxon>
        <taxon>Sordariomycetes</taxon>
        <taxon>Sordariomycetidae</taxon>
        <taxon>Togniniales</taxon>
        <taxon>Togniniaceae</taxon>
        <taxon>Phaeoacremonium</taxon>
    </lineage>
</organism>
<proteinExistence type="inferred from homology"/>
<keyword evidence="5" id="KW-0547">Nucleotide-binding</keyword>
<dbReference type="Pfam" id="PF00009">
    <property type="entry name" value="GTP_EFTU"/>
    <property type="match status" value="1"/>
</dbReference>
<comment type="similarity">
    <text evidence="2">Belongs to the TRAFAC class translation factor GTPase superfamily. Classic translation factor GTPase family. EF-Tu/EF-1A subfamily.</text>
</comment>
<dbReference type="SUPFAM" id="SSF52540">
    <property type="entry name" value="P-loop containing nucleoside triphosphate hydrolases"/>
    <property type="match status" value="1"/>
</dbReference>
<reference evidence="16" key="1">
    <citation type="journal article" date="2013" name="Genome Announc.">
        <title>Draft genome sequence of the ascomycete Phaeoacremonium aleophilum strain UCR-PA7, a causal agent of the esca disease complex in grapevines.</title>
        <authorList>
            <person name="Blanco-Ulate B."/>
            <person name="Rolshausen P."/>
            <person name="Cantu D."/>
        </authorList>
    </citation>
    <scope>NUCLEOTIDE SEQUENCE [LARGE SCALE GENOMIC DNA]</scope>
    <source>
        <strain evidence="16">UCR-PA7</strain>
    </source>
</reference>
<dbReference type="InterPro" id="IPR000795">
    <property type="entry name" value="T_Tr_GTP-bd_dom"/>
</dbReference>
<dbReference type="AlphaFoldDB" id="R8BWH5"/>
<dbReference type="InterPro" id="IPR054696">
    <property type="entry name" value="GTP-eEF1A_C"/>
</dbReference>
<name>R8BWH5_PHAM7</name>
<dbReference type="HOGENOM" id="CLU_007265_3_2_1"/>
<keyword evidence="6" id="KW-0378">Hydrolase</keyword>
<keyword evidence="4" id="KW-0963">Cytoplasm</keyword>
<protein>
    <recommendedName>
        <fullName evidence="12">Elongation factor 1 alpha-like protein</fullName>
    </recommendedName>
    <alternativeName>
        <fullName evidence="3">Elongation factor 1-alpha</fullName>
    </alternativeName>
</protein>
<evidence type="ECO:0000256" key="11">
    <source>
        <dbReference type="ARBA" id="ARBA00063537"/>
    </source>
</evidence>
<evidence type="ECO:0000256" key="3">
    <source>
        <dbReference type="ARBA" id="ARBA00013870"/>
    </source>
</evidence>
<evidence type="ECO:0000256" key="1">
    <source>
        <dbReference type="ARBA" id="ARBA00004496"/>
    </source>
</evidence>
<dbReference type="GO" id="GO:0005829">
    <property type="term" value="C:cytosol"/>
    <property type="evidence" value="ECO:0007669"/>
    <property type="project" value="GOC"/>
</dbReference>
<dbReference type="CDD" id="cd01883">
    <property type="entry name" value="EF1_alpha"/>
    <property type="match status" value="1"/>
</dbReference>